<sequence length="38" mass="4042">MVSALLFVLFYGLLPLVVTAVACRAIARGYKEKKGGEG</sequence>
<name>A0A023X7M0_RUBRA</name>
<keyword evidence="1" id="KW-0614">Plasmid</keyword>
<gene>
    <name evidence="1" type="ORF">RradSPS_2928</name>
</gene>
<proteinExistence type="predicted"/>
<evidence type="ECO:0000313" key="2">
    <source>
        <dbReference type="Proteomes" id="UP000025229"/>
    </source>
</evidence>
<evidence type="ECO:0000313" key="1">
    <source>
        <dbReference type="EMBL" id="AHY48211.1"/>
    </source>
</evidence>
<accession>A0A023X7M0</accession>
<dbReference type="EMBL" id="CP007515">
    <property type="protein sequence ID" value="AHY48211.1"/>
    <property type="molecule type" value="Genomic_DNA"/>
</dbReference>
<dbReference type="Proteomes" id="UP000025229">
    <property type="component" value="Plasmid 1"/>
</dbReference>
<dbReference type="HOGENOM" id="CLU_3332549_0_0_11"/>
<dbReference type="KEGG" id="rrd:RradSPS_2928"/>
<reference evidence="1 2" key="1">
    <citation type="submission" date="2014-03" db="EMBL/GenBank/DDBJ databases">
        <title>Complete genome sequence of the Radio-Resistant Rubrobacter radiotolerans RSPS-4.</title>
        <authorList>
            <person name="Egas C.C."/>
            <person name="Barroso C.C."/>
            <person name="Froufe H.J.C."/>
            <person name="Pacheco J.J."/>
            <person name="Albuquerque L.L."/>
            <person name="da Costa M.M.S."/>
        </authorList>
    </citation>
    <scope>NUCLEOTIDE SEQUENCE [LARGE SCALE GENOMIC DNA]</scope>
    <source>
        <strain evidence="1 2">RSPS-4</strain>
        <plasmid evidence="1 2">1</plasmid>
    </source>
</reference>
<organism evidence="1 2">
    <name type="scientific">Rubrobacter radiotolerans</name>
    <name type="common">Arthrobacter radiotolerans</name>
    <dbReference type="NCBI Taxonomy" id="42256"/>
    <lineage>
        <taxon>Bacteria</taxon>
        <taxon>Bacillati</taxon>
        <taxon>Actinomycetota</taxon>
        <taxon>Rubrobacteria</taxon>
        <taxon>Rubrobacterales</taxon>
        <taxon>Rubrobacteraceae</taxon>
        <taxon>Rubrobacter</taxon>
    </lineage>
</organism>
<protein>
    <submittedName>
        <fullName evidence="1">Uncharacterized protein</fullName>
    </submittedName>
</protein>
<dbReference type="AlphaFoldDB" id="A0A023X7M0"/>
<keyword evidence="2" id="KW-1185">Reference proteome</keyword>
<geneLocation type="plasmid" evidence="1">
    <name>1</name>
</geneLocation>